<feature type="non-terminal residue" evidence="1">
    <location>
        <position position="1"/>
    </location>
</feature>
<proteinExistence type="predicted"/>
<keyword evidence="2" id="KW-1185">Reference proteome</keyword>
<dbReference type="Pfam" id="PF17963">
    <property type="entry name" value="Big_9"/>
    <property type="match status" value="1"/>
</dbReference>
<protein>
    <submittedName>
        <fullName evidence="1">Ig-like domain-containing protein</fullName>
    </submittedName>
</protein>
<reference evidence="1" key="1">
    <citation type="submission" date="2022-05" db="EMBL/GenBank/DDBJ databases">
        <authorList>
            <person name="Park J.-S."/>
        </authorList>
    </citation>
    <scope>NUCLEOTIDE SEQUENCE</scope>
    <source>
        <strain evidence="1">2012CJ34-3</strain>
    </source>
</reference>
<evidence type="ECO:0000313" key="2">
    <source>
        <dbReference type="Proteomes" id="UP001165381"/>
    </source>
</evidence>
<dbReference type="Gene3D" id="2.60.40.3440">
    <property type="match status" value="1"/>
</dbReference>
<feature type="non-terminal residue" evidence="1">
    <location>
        <position position="103"/>
    </location>
</feature>
<dbReference type="RefSeq" id="WP_249974067.1">
    <property type="nucleotide sequence ID" value="NZ_JAMFLZ010000036.1"/>
</dbReference>
<organism evidence="1 2">
    <name type="scientific">Jejuia spongiicola</name>
    <dbReference type="NCBI Taxonomy" id="2942207"/>
    <lineage>
        <taxon>Bacteria</taxon>
        <taxon>Pseudomonadati</taxon>
        <taxon>Bacteroidota</taxon>
        <taxon>Flavobacteriia</taxon>
        <taxon>Flavobacteriales</taxon>
        <taxon>Flavobacteriaceae</taxon>
        <taxon>Jejuia</taxon>
    </lineage>
</organism>
<dbReference type="Proteomes" id="UP001165381">
    <property type="component" value="Unassembled WGS sequence"/>
</dbReference>
<comment type="caution">
    <text evidence="1">The sequence shown here is derived from an EMBL/GenBank/DDBJ whole genome shotgun (WGS) entry which is preliminary data.</text>
</comment>
<gene>
    <name evidence="1" type="ORF">M3P09_17245</name>
</gene>
<accession>A0ABT0QIN7</accession>
<evidence type="ECO:0000313" key="1">
    <source>
        <dbReference type="EMBL" id="MCL6296750.1"/>
    </source>
</evidence>
<sequence length="103" mass="10852">IIDQGDPFAVNDTGTTTENTLLTTVNVTSNDTYVDDATISSFDDISFNGGIIVAGSTLGTFDYTPPTSFIGLDTFTYTICDDDSPINHCSTATVKINVLPGTT</sequence>
<name>A0ABT0QIN7_9FLAO</name>
<dbReference type="EMBL" id="JAMFLZ010000036">
    <property type="protein sequence ID" value="MCL6296750.1"/>
    <property type="molecule type" value="Genomic_DNA"/>
</dbReference>